<dbReference type="RefSeq" id="WP_145365851.1">
    <property type="nucleotide sequence ID" value="NZ_CP036268.1"/>
</dbReference>
<protein>
    <recommendedName>
        <fullName evidence="3">DUF3168 domain-containing protein</fullName>
    </recommendedName>
</protein>
<gene>
    <name evidence="1" type="ORF">Pan189_41370</name>
</gene>
<accession>A0A517R767</accession>
<evidence type="ECO:0000313" key="2">
    <source>
        <dbReference type="Proteomes" id="UP000317318"/>
    </source>
</evidence>
<dbReference type="EMBL" id="CP036268">
    <property type="protein sequence ID" value="QDT39728.1"/>
    <property type="molecule type" value="Genomic_DNA"/>
</dbReference>
<sequence>MPSLHWTIAEAVAADLAAADLSRDTSAAKVAAAPYYELEDLAALKIDAVPVGPIESSYSDEAAAERDYPVEVLVQQQCERDDAVTYEGLLQLLDEIATHLEATDIDGAGIPAEGSTIEFDPATLLADARFLGMVRVEYRHFI</sequence>
<evidence type="ECO:0000313" key="1">
    <source>
        <dbReference type="EMBL" id="QDT39728.1"/>
    </source>
</evidence>
<name>A0A517R767_9PLAN</name>
<evidence type="ECO:0008006" key="3">
    <source>
        <dbReference type="Google" id="ProtNLM"/>
    </source>
</evidence>
<keyword evidence="2" id="KW-1185">Reference proteome</keyword>
<reference evidence="1 2" key="1">
    <citation type="submission" date="2019-02" db="EMBL/GenBank/DDBJ databases">
        <title>Deep-cultivation of Planctomycetes and their phenomic and genomic characterization uncovers novel biology.</title>
        <authorList>
            <person name="Wiegand S."/>
            <person name="Jogler M."/>
            <person name="Boedeker C."/>
            <person name="Pinto D."/>
            <person name="Vollmers J."/>
            <person name="Rivas-Marin E."/>
            <person name="Kohn T."/>
            <person name="Peeters S.H."/>
            <person name="Heuer A."/>
            <person name="Rast P."/>
            <person name="Oberbeckmann S."/>
            <person name="Bunk B."/>
            <person name="Jeske O."/>
            <person name="Meyerdierks A."/>
            <person name="Storesund J.E."/>
            <person name="Kallscheuer N."/>
            <person name="Luecker S."/>
            <person name="Lage O.M."/>
            <person name="Pohl T."/>
            <person name="Merkel B.J."/>
            <person name="Hornburger P."/>
            <person name="Mueller R.-W."/>
            <person name="Bruemmer F."/>
            <person name="Labrenz M."/>
            <person name="Spormann A.M."/>
            <person name="Op den Camp H."/>
            <person name="Overmann J."/>
            <person name="Amann R."/>
            <person name="Jetten M.S.M."/>
            <person name="Mascher T."/>
            <person name="Medema M.H."/>
            <person name="Devos D.P."/>
            <person name="Kaster A.-K."/>
            <person name="Ovreas L."/>
            <person name="Rohde M."/>
            <person name="Galperin M.Y."/>
            <person name="Jogler C."/>
        </authorList>
    </citation>
    <scope>NUCLEOTIDE SEQUENCE [LARGE SCALE GENOMIC DNA]</scope>
    <source>
        <strain evidence="1 2">Pan189</strain>
    </source>
</reference>
<dbReference type="Proteomes" id="UP000317318">
    <property type="component" value="Chromosome"/>
</dbReference>
<dbReference type="KEGG" id="svp:Pan189_41370"/>
<organism evidence="1 2">
    <name type="scientific">Stratiformator vulcanicus</name>
    <dbReference type="NCBI Taxonomy" id="2527980"/>
    <lineage>
        <taxon>Bacteria</taxon>
        <taxon>Pseudomonadati</taxon>
        <taxon>Planctomycetota</taxon>
        <taxon>Planctomycetia</taxon>
        <taxon>Planctomycetales</taxon>
        <taxon>Planctomycetaceae</taxon>
        <taxon>Stratiformator</taxon>
    </lineage>
</organism>
<proteinExistence type="predicted"/>
<dbReference type="AlphaFoldDB" id="A0A517R767"/>